<accession>A0AAW5UHW0</accession>
<feature type="transmembrane region" description="Helical" evidence="1">
    <location>
        <begin position="12"/>
        <end position="30"/>
    </location>
</feature>
<dbReference type="RefSeq" id="WP_264898594.1">
    <property type="nucleotide sequence ID" value="NZ_JAPDVH010000001.1"/>
</dbReference>
<comment type="caution">
    <text evidence="2">The sequence shown here is derived from an EMBL/GenBank/DDBJ whole genome shotgun (WGS) entry which is preliminary data.</text>
</comment>
<keyword evidence="1" id="KW-0472">Membrane</keyword>
<evidence type="ECO:0008006" key="4">
    <source>
        <dbReference type="Google" id="ProtNLM"/>
    </source>
</evidence>
<evidence type="ECO:0000256" key="1">
    <source>
        <dbReference type="SAM" id="Phobius"/>
    </source>
</evidence>
<reference evidence="2" key="1">
    <citation type="submission" date="2022-11" db="EMBL/GenBank/DDBJ databases">
        <title>Genomic repertoires linked with pathogenic potency of arthritogenic Prevotella copri isolated from the gut of rheumatoid arthritis patients.</title>
        <authorList>
            <person name="Nii T."/>
            <person name="Maeda Y."/>
            <person name="Motooka D."/>
            <person name="Naito M."/>
            <person name="Matsumoto Y."/>
            <person name="Ogawa T."/>
            <person name="Oguro-Igashira E."/>
            <person name="Kishikawa T."/>
            <person name="Yamashita M."/>
            <person name="Koizumi S."/>
            <person name="Kurakawa T."/>
            <person name="Okumura R."/>
            <person name="Kayama H."/>
            <person name="Murakami M."/>
            <person name="Sakaguchi T."/>
            <person name="Das B."/>
            <person name="Nakamura S."/>
            <person name="Okada Y."/>
            <person name="Kumanogoh A."/>
            <person name="Takeda K."/>
        </authorList>
    </citation>
    <scope>NUCLEOTIDE SEQUENCE</scope>
    <source>
        <strain evidence="2">H012_8</strain>
    </source>
</reference>
<sequence length="174" mass="20229">MQNKRFEWLSFGTWGLGLLGIIGCIILYLIKDDNISNFLSANKFLLIFISLFVIGVISSCCYMRYCEKEATLTEKQIIDYIKKAISEDTKIKIDESVVSRIEVKLEDIQKQHSAFETTLYEKLENAFFTKNSNIKFLQNMAASISDKNSAWTKEQIERFLKCMESINDMMKKEK</sequence>
<organism evidence="2 3">
    <name type="scientific">Segatella copri</name>
    <dbReference type="NCBI Taxonomy" id="165179"/>
    <lineage>
        <taxon>Bacteria</taxon>
        <taxon>Pseudomonadati</taxon>
        <taxon>Bacteroidota</taxon>
        <taxon>Bacteroidia</taxon>
        <taxon>Bacteroidales</taxon>
        <taxon>Prevotellaceae</taxon>
        <taxon>Segatella</taxon>
    </lineage>
</organism>
<dbReference type="EMBL" id="JAPDVH010000001">
    <property type="protein sequence ID" value="MCW4154161.1"/>
    <property type="molecule type" value="Genomic_DNA"/>
</dbReference>
<evidence type="ECO:0000313" key="3">
    <source>
        <dbReference type="Proteomes" id="UP001209168"/>
    </source>
</evidence>
<evidence type="ECO:0000313" key="2">
    <source>
        <dbReference type="EMBL" id="MCW4154161.1"/>
    </source>
</evidence>
<gene>
    <name evidence="2" type="ORF">ONT23_01120</name>
</gene>
<dbReference type="PROSITE" id="PS51257">
    <property type="entry name" value="PROKAR_LIPOPROTEIN"/>
    <property type="match status" value="1"/>
</dbReference>
<name>A0AAW5UHW0_9BACT</name>
<proteinExistence type="predicted"/>
<keyword evidence="1" id="KW-0812">Transmembrane</keyword>
<protein>
    <recommendedName>
        <fullName evidence="4">Lipoprotein</fullName>
    </recommendedName>
</protein>
<dbReference type="Proteomes" id="UP001209168">
    <property type="component" value="Unassembled WGS sequence"/>
</dbReference>
<keyword evidence="1" id="KW-1133">Transmembrane helix</keyword>
<feature type="transmembrane region" description="Helical" evidence="1">
    <location>
        <begin position="42"/>
        <end position="65"/>
    </location>
</feature>
<dbReference type="AlphaFoldDB" id="A0AAW5UHW0"/>